<gene>
    <name evidence="1" type="ORF">LCGC14_0959640</name>
</gene>
<reference evidence="1" key="1">
    <citation type="journal article" date="2015" name="Nature">
        <title>Complex archaea that bridge the gap between prokaryotes and eukaryotes.</title>
        <authorList>
            <person name="Spang A."/>
            <person name="Saw J.H."/>
            <person name="Jorgensen S.L."/>
            <person name="Zaremba-Niedzwiedzka K."/>
            <person name="Martijn J."/>
            <person name="Lind A.E."/>
            <person name="van Eijk R."/>
            <person name="Schleper C."/>
            <person name="Guy L."/>
            <person name="Ettema T.J."/>
        </authorList>
    </citation>
    <scope>NUCLEOTIDE SEQUENCE</scope>
</reference>
<comment type="caution">
    <text evidence="1">The sequence shown here is derived from an EMBL/GenBank/DDBJ whole genome shotgun (WGS) entry which is preliminary data.</text>
</comment>
<dbReference type="AlphaFoldDB" id="A0A0F9NES9"/>
<sequence>MAEYTVSIPEWDDIIKIRPDYTLSEAELKKKKRERFIRLKQSPSSEAQKKLTTILTYIDDTEDILSTALWLGRFAIRRIAPRFIPVVGWALLATDVMTLAQKMMSILPAGRAAKRGLGEMLDGNSYTKRSRIKSVQKFLRRKAGIGVFLEGAQAMETITGFGLSLGGIMGVMTDSVWGAIRKFQGAKVKIRKGRTGSFLEKALMYNFVGAGMAFLPEVLRNEENTRIILASEMAVDEIVANIDPGLDLFRQEMAESQIMPQMVPWDPLTREMLQEDGIDPDRDETPMYAEEDEVITIGEFGDRGWDATPSYLAYMKESYGETLEGSFTSMSTIDRTTKIMSWMAEETNPFINVPTWDEKVLHASVERGIFPPTNASPKQFSAWVTATGDIAFARGHTTAWKGDLVDGMKRIFGRYSKEHPWTI</sequence>
<organism evidence="1">
    <name type="scientific">marine sediment metagenome</name>
    <dbReference type="NCBI Taxonomy" id="412755"/>
    <lineage>
        <taxon>unclassified sequences</taxon>
        <taxon>metagenomes</taxon>
        <taxon>ecological metagenomes</taxon>
    </lineage>
</organism>
<accession>A0A0F9NES9</accession>
<name>A0A0F9NES9_9ZZZZ</name>
<evidence type="ECO:0000313" key="1">
    <source>
        <dbReference type="EMBL" id="KKN18065.1"/>
    </source>
</evidence>
<protein>
    <submittedName>
        <fullName evidence="1">Uncharacterized protein</fullName>
    </submittedName>
</protein>
<dbReference type="EMBL" id="LAZR01003463">
    <property type="protein sequence ID" value="KKN18065.1"/>
    <property type="molecule type" value="Genomic_DNA"/>
</dbReference>
<proteinExistence type="predicted"/>